<reference evidence="4 5" key="1">
    <citation type="journal article" date="2020" name="G3 (Bethesda)">
        <title>Genetic Underpinnings of Host Manipulation by Ophiocordyceps as Revealed by Comparative Transcriptomics.</title>
        <authorList>
            <person name="Will I."/>
            <person name="Das B."/>
            <person name="Trinh T."/>
            <person name="Brachmann A."/>
            <person name="Ohm R.A."/>
            <person name="de Bekker C."/>
        </authorList>
    </citation>
    <scope>NUCLEOTIDE SEQUENCE [LARGE SCALE GENOMIC DNA]</scope>
    <source>
        <strain evidence="4 5">EC05</strain>
    </source>
</reference>
<sequence>MAAMEGVTDFERVFPSSLKFPYDRTLQHEIEHHRKAVGGTLFIDRVMTTLGLVKGRTYPPKSENALRQLHQLFCDSNMSVQHKQSLIYYILLDFDTESSQSSTSDTFAADAGMPVNYQIFMRGLWLMDRQQFKEALKFVAHPSLKPDFADEIIITLVHRL</sequence>
<dbReference type="Proteomes" id="UP000562929">
    <property type="component" value="Unassembled WGS sequence"/>
</dbReference>
<dbReference type="OrthoDB" id="20729at2759"/>
<comment type="subcellular location">
    <subcellularLocation>
        <location evidence="1">Nucleus</location>
    </subcellularLocation>
</comment>
<dbReference type="Pfam" id="PF13934">
    <property type="entry name" value="ELYS"/>
    <property type="match status" value="1"/>
</dbReference>
<comment type="caution">
    <text evidence="4">The sequence shown here is derived from an EMBL/GenBank/DDBJ whole genome shotgun (WGS) entry which is preliminary data.</text>
</comment>
<keyword evidence="2" id="KW-0539">Nucleus</keyword>
<dbReference type="AlphaFoldDB" id="A0A8H4VF55"/>
<dbReference type="GO" id="GO:0005634">
    <property type="term" value="C:nucleus"/>
    <property type="evidence" value="ECO:0007669"/>
    <property type="project" value="UniProtKB-SubCell"/>
</dbReference>
<keyword evidence="5" id="KW-1185">Reference proteome</keyword>
<organism evidence="4 5">
    <name type="scientific">Ophiocordyceps camponoti-floridani</name>
    <dbReference type="NCBI Taxonomy" id="2030778"/>
    <lineage>
        <taxon>Eukaryota</taxon>
        <taxon>Fungi</taxon>
        <taxon>Dikarya</taxon>
        <taxon>Ascomycota</taxon>
        <taxon>Pezizomycotina</taxon>
        <taxon>Sordariomycetes</taxon>
        <taxon>Hypocreomycetidae</taxon>
        <taxon>Hypocreales</taxon>
        <taxon>Ophiocordycipitaceae</taxon>
        <taxon>Ophiocordyceps</taxon>
    </lineage>
</organism>
<dbReference type="InterPro" id="IPR025151">
    <property type="entry name" value="ELYS_dom"/>
</dbReference>
<evidence type="ECO:0000259" key="3">
    <source>
        <dbReference type="Pfam" id="PF13934"/>
    </source>
</evidence>
<evidence type="ECO:0000313" key="4">
    <source>
        <dbReference type="EMBL" id="KAF4591852.1"/>
    </source>
</evidence>
<protein>
    <submittedName>
        <fullName evidence="4">ELYS-domaining containing protein</fullName>
    </submittedName>
</protein>
<evidence type="ECO:0000256" key="1">
    <source>
        <dbReference type="ARBA" id="ARBA00004123"/>
    </source>
</evidence>
<evidence type="ECO:0000256" key="2">
    <source>
        <dbReference type="ARBA" id="ARBA00023242"/>
    </source>
</evidence>
<name>A0A8H4VF55_9HYPO</name>
<feature type="domain" description="ELYS-like" evidence="3">
    <location>
        <begin position="40"/>
        <end position="158"/>
    </location>
</feature>
<evidence type="ECO:0000313" key="5">
    <source>
        <dbReference type="Proteomes" id="UP000562929"/>
    </source>
</evidence>
<gene>
    <name evidence="4" type="ORF">GQ602_002151</name>
</gene>
<accession>A0A8H4VF55</accession>
<dbReference type="EMBL" id="JAACLJ010000002">
    <property type="protein sequence ID" value="KAF4591852.1"/>
    <property type="molecule type" value="Genomic_DNA"/>
</dbReference>
<proteinExistence type="predicted"/>